<dbReference type="Proteomes" id="UP001196413">
    <property type="component" value="Unassembled WGS sequence"/>
</dbReference>
<comment type="caution">
    <text evidence="2">The sequence shown here is derived from an EMBL/GenBank/DDBJ whole genome shotgun (WGS) entry which is preliminary data.</text>
</comment>
<evidence type="ECO:0000313" key="3">
    <source>
        <dbReference type="Proteomes" id="UP001196413"/>
    </source>
</evidence>
<name>A0AAD5QGK2_PARTN</name>
<dbReference type="EMBL" id="JAHQIW010000876">
    <property type="protein sequence ID" value="KAJ1350502.1"/>
    <property type="molecule type" value="Genomic_DNA"/>
</dbReference>
<dbReference type="AlphaFoldDB" id="A0AAD5QGK2"/>
<feature type="transmembrane region" description="Helical" evidence="1">
    <location>
        <begin position="140"/>
        <end position="157"/>
    </location>
</feature>
<keyword evidence="1" id="KW-1133">Transmembrane helix</keyword>
<keyword evidence="3" id="KW-1185">Reference proteome</keyword>
<evidence type="ECO:0000256" key="1">
    <source>
        <dbReference type="SAM" id="Phobius"/>
    </source>
</evidence>
<accession>A0AAD5QGK2</accession>
<feature type="transmembrane region" description="Helical" evidence="1">
    <location>
        <begin position="252"/>
        <end position="273"/>
    </location>
</feature>
<proteinExistence type="predicted"/>
<organism evidence="2 3">
    <name type="scientific">Parelaphostrongylus tenuis</name>
    <name type="common">Meningeal worm</name>
    <dbReference type="NCBI Taxonomy" id="148309"/>
    <lineage>
        <taxon>Eukaryota</taxon>
        <taxon>Metazoa</taxon>
        <taxon>Ecdysozoa</taxon>
        <taxon>Nematoda</taxon>
        <taxon>Chromadorea</taxon>
        <taxon>Rhabditida</taxon>
        <taxon>Rhabditina</taxon>
        <taxon>Rhabditomorpha</taxon>
        <taxon>Strongyloidea</taxon>
        <taxon>Metastrongylidae</taxon>
        <taxon>Parelaphostrongylus</taxon>
    </lineage>
</organism>
<reference evidence="2" key="1">
    <citation type="submission" date="2021-06" db="EMBL/GenBank/DDBJ databases">
        <title>Parelaphostrongylus tenuis whole genome reference sequence.</title>
        <authorList>
            <person name="Garwood T.J."/>
            <person name="Larsen P.A."/>
            <person name="Fountain-Jones N.M."/>
            <person name="Garbe J.R."/>
            <person name="Macchietto M.G."/>
            <person name="Kania S.A."/>
            <person name="Gerhold R.W."/>
            <person name="Richards J.E."/>
            <person name="Wolf T.M."/>
        </authorList>
    </citation>
    <scope>NUCLEOTIDE SEQUENCE</scope>
    <source>
        <strain evidence="2">MNPRO001-30</strain>
        <tissue evidence="2">Meninges</tissue>
    </source>
</reference>
<evidence type="ECO:0000313" key="2">
    <source>
        <dbReference type="EMBL" id="KAJ1350502.1"/>
    </source>
</evidence>
<keyword evidence="1" id="KW-0472">Membrane</keyword>
<keyword evidence="1" id="KW-0812">Transmembrane</keyword>
<gene>
    <name evidence="2" type="ORF">KIN20_006299</name>
</gene>
<protein>
    <submittedName>
        <fullName evidence="2">Uncharacterized protein</fullName>
    </submittedName>
</protein>
<sequence length="314" mass="35118">MQVAYGNCQKVADEKAFDAWGDELKSAIYTGQIDLLKAGQETCRRGAERQQCGALRRAISNCEIMESIQIGAQLQRAMKRCEEMGGLLDQNPLVILAQINSLVGDQKRSNGTRENLSDHPFSITTTVSVFSLVCHLTDTWLTYTMLLVSTLLVFAIVEGTPTTTKPVTTLSVAKPVTTLSVAKPVTTLSVANVSEKVHVVPKNGTDLANRNDSSHMGLRDSLAKDIEYLRSKYENVRQGFDDWMDAPYHRDIVIPVLIGIMSAGTVLILYCFVRNLSQRCMKRFSRTRISYMSRDYEGEKKQMMAKRDESDDDM</sequence>